<dbReference type="FunFam" id="3.40.50.970:FF:000001">
    <property type="entry name" value="Pyruvate dehydrogenase E1 beta subunit"/>
    <property type="match status" value="1"/>
</dbReference>
<dbReference type="InterPro" id="IPR033248">
    <property type="entry name" value="Transketolase_C"/>
</dbReference>
<keyword evidence="2" id="KW-0560">Oxidoreductase</keyword>
<organism evidence="5 6">
    <name type="scientific">Mycoplasma phocoenae</name>
    <dbReference type="NCBI Taxonomy" id="754517"/>
    <lineage>
        <taxon>Bacteria</taxon>
        <taxon>Bacillati</taxon>
        <taxon>Mycoplasmatota</taxon>
        <taxon>Mollicutes</taxon>
        <taxon>Mycoplasmataceae</taxon>
        <taxon>Mycoplasma</taxon>
    </lineage>
</organism>
<dbReference type="PANTHER" id="PTHR43257">
    <property type="entry name" value="PYRUVATE DEHYDROGENASE E1 COMPONENT BETA SUBUNIT"/>
    <property type="match status" value="1"/>
</dbReference>
<reference evidence="5 6" key="1">
    <citation type="submission" date="2020-04" db="EMBL/GenBank/DDBJ databases">
        <title>Novel Mycoplasma species detected in Phocoena phocoena (harbor porpoise) from the USA.</title>
        <authorList>
            <person name="Volokhov D.V."/>
        </authorList>
    </citation>
    <scope>NUCLEOTIDE SEQUENCE [LARGE SCALE GENOMIC DNA]</scope>
    <source>
        <strain evidence="5 6">Phocoena C-264-GEN</strain>
    </source>
</reference>
<comment type="cofactor">
    <cofactor evidence="1">
        <name>thiamine diphosphate</name>
        <dbReference type="ChEBI" id="CHEBI:58937"/>
    </cofactor>
</comment>
<evidence type="ECO:0000259" key="4">
    <source>
        <dbReference type="SMART" id="SM00861"/>
    </source>
</evidence>
<accession>A0A858U6H5</accession>
<dbReference type="FunFam" id="3.40.50.920:FF:000001">
    <property type="entry name" value="Pyruvate dehydrogenase E1 beta subunit"/>
    <property type="match status" value="1"/>
</dbReference>
<dbReference type="EMBL" id="CP051481">
    <property type="protein sequence ID" value="QJG66865.1"/>
    <property type="molecule type" value="Genomic_DNA"/>
</dbReference>
<dbReference type="PANTHER" id="PTHR43257:SF2">
    <property type="entry name" value="PYRUVATE DEHYDROGENASE E1 COMPONENT SUBUNIT BETA"/>
    <property type="match status" value="1"/>
</dbReference>
<name>A0A858U6H5_9MOLU</name>
<keyword evidence="3" id="KW-0786">Thiamine pyrophosphate</keyword>
<dbReference type="SMART" id="SM00861">
    <property type="entry name" value="Transket_pyr"/>
    <property type="match status" value="1"/>
</dbReference>
<dbReference type="KEGG" id="mphe:HGG69_00795"/>
<keyword evidence="6" id="KW-1185">Reference proteome</keyword>
<dbReference type="SUPFAM" id="SSF52922">
    <property type="entry name" value="TK C-terminal domain-like"/>
    <property type="match status" value="1"/>
</dbReference>
<evidence type="ECO:0000313" key="6">
    <source>
        <dbReference type="Proteomes" id="UP000501060"/>
    </source>
</evidence>
<dbReference type="InterPro" id="IPR005475">
    <property type="entry name" value="Transketolase-like_Pyr-bd"/>
</dbReference>
<dbReference type="Proteomes" id="UP000501060">
    <property type="component" value="Chromosome"/>
</dbReference>
<evidence type="ECO:0000256" key="3">
    <source>
        <dbReference type="ARBA" id="ARBA00023052"/>
    </source>
</evidence>
<dbReference type="Gene3D" id="3.40.50.920">
    <property type="match status" value="1"/>
</dbReference>
<dbReference type="AlphaFoldDB" id="A0A858U6H5"/>
<dbReference type="CDD" id="cd07036">
    <property type="entry name" value="TPP_PYR_E1-PDHc-beta_like"/>
    <property type="match status" value="1"/>
</dbReference>
<dbReference type="Pfam" id="PF02779">
    <property type="entry name" value="Transket_pyr"/>
    <property type="match status" value="1"/>
</dbReference>
<proteinExistence type="predicted"/>
<evidence type="ECO:0000256" key="1">
    <source>
        <dbReference type="ARBA" id="ARBA00001964"/>
    </source>
</evidence>
<evidence type="ECO:0000256" key="2">
    <source>
        <dbReference type="ARBA" id="ARBA00023002"/>
    </source>
</evidence>
<dbReference type="Pfam" id="PF02780">
    <property type="entry name" value="Transketolase_C"/>
    <property type="match status" value="1"/>
</dbReference>
<dbReference type="Gene3D" id="3.40.50.970">
    <property type="match status" value="1"/>
</dbReference>
<gene>
    <name evidence="5" type="ORF">HGG69_00795</name>
</gene>
<dbReference type="InterPro" id="IPR029061">
    <property type="entry name" value="THDP-binding"/>
</dbReference>
<protein>
    <submittedName>
        <fullName evidence="5">Alpha-ketoacid dehydrogenase subunit beta</fullName>
    </submittedName>
</protein>
<dbReference type="InterPro" id="IPR009014">
    <property type="entry name" value="Transketo_C/PFOR_II"/>
</dbReference>
<feature type="domain" description="Transketolase-like pyrimidine-binding" evidence="4">
    <location>
        <begin position="8"/>
        <end position="183"/>
    </location>
</feature>
<dbReference type="SUPFAM" id="SSF52518">
    <property type="entry name" value="Thiamin diphosphate-binding fold (THDP-binding)"/>
    <property type="match status" value="1"/>
</dbReference>
<sequence>MSDKKIALNNIGALNQALHLMFEKDKTLVLYGEDAGFEGGVFRATEGLQQKFGAERVFDSPISESAIAGTAIGAAVAGLKPVVEFQFSGFVFYALAQICTNAARLRNRTRGKYSVPAVFRMPCGGGVRALEHHSESIEAIFSHIPGLTVVMPSTPYDTKGLMIAAIESPDPVVFLEHKRDYRAFKQDIPEGYYKVEIGKANVVVEGDDLTVVTYGHMVHETTKALKELYESGFEGSVEIIDLRTLKPMDTETIVNSVKKTGKLLVVSEAVRTLSIASEVVARVNEKAFDYLKAAPVRLTGPDVTIPLPFLEAHFMVDANKIAHEIKELYKK</sequence>
<evidence type="ECO:0000313" key="5">
    <source>
        <dbReference type="EMBL" id="QJG66865.1"/>
    </source>
</evidence>
<dbReference type="RefSeq" id="WP_169604916.1">
    <property type="nucleotide sequence ID" value="NZ_CP051481.1"/>
</dbReference>
<dbReference type="GO" id="GO:0016491">
    <property type="term" value="F:oxidoreductase activity"/>
    <property type="evidence" value="ECO:0007669"/>
    <property type="project" value="UniProtKB-KW"/>
</dbReference>